<sequence length="75" mass="8373">MRLGENRLGKRQGQNKYYGSFRAFRHLPSSLADDNARKRRYMHGTTAVNVILSLKCKEAHSRKKPGIALDAAGSA</sequence>
<evidence type="ECO:0000313" key="1">
    <source>
        <dbReference type="EMBL" id="PNC54658.1"/>
    </source>
</evidence>
<protein>
    <submittedName>
        <fullName evidence="1">Uncharacterized protein</fullName>
    </submittedName>
</protein>
<dbReference type="EMBL" id="PJKN01000005">
    <property type="protein sequence ID" value="PNC54658.1"/>
    <property type="molecule type" value="Genomic_DNA"/>
</dbReference>
<comment type="caution">
    <text evidence="1">The sequence shown here is derived from an EMBL/GenBank/DDBJ whole genome shotgun (WGS) entry which is preliminary data.</text>
</comment>
<accession>A0AAP8NK74</accession>
<dbReference type="Proteomes" id="UP000235914">
    <property type="component" value="Unassembled WGS sequence"/>
</dbReference>
<name>A0AAP8NK74_9BACT</name>
<gene>
    <name evidence="1" type="ORF">CXU09_08930</name>
</gene>
<organism evidence="1 2">
    <name type="scientific">Akkermansia muciniphila</name>
    <dbReference type="NCBI Taxonomy" id="239935"/>
    <lineage>
        <taxon>Bacteria</taxon>
        <taxon>Pseudomonadati</taxon>
        <taxon>Verrucomicrobiota</taxon>
        <taxon>Verrucomicrobiia</taxon>
        <taxon>Verrucomicrobiales</taxon>
        <taxon>Akkermansiaceae</taxon>
        <taxon>Akkermansia</taxon>
    </lineage>
</organism>
<evidence type="ECO:0000313" key="2">
    <source>
        <dbReference type="Proteomes" id="UP000235914"/>
    </source>
</evidence>
<dbReference type="AlphaFoldDB" id="A0AAP8NK74"/>
<proteinExistence type="predicted"/>
<reference evidence="1 2" key="1">
    <citation type="journal article" date="2017" name="BMC Genomics">
        <title>Genome sequencing of 39 Akkermansia muciniphila isolates reveals its population structure, genomic and functional diverisity, and global distribution in mammalian gut microbiotas.</title>
        <authorList>
            <person name="Guo X."/>
            <person name="Li S."/>
            <person name="Zhang J."/>
            <person name="Wu F."/>
            <person name="Li X."/>
            <person name="Wu D."/>
            <person name="Zhang M."/>
            <person name="Ou Z."/>
            <person name="Jie Z."/>
            <person name="Yan Q."/>
            <person name="Li P."/>
            <person name="Yi J."/>
            <person name="Peng Y."/>
        </authorList>
    </citation>
    <scope>NUCLEOTIDE SEQUENCE [LARGE SCALE GENOMIC DNA]</scope>
    <source>
        <strain evidence="1 2">GP43</strain>
    </source>
</reference>